<dbReference type="NCBIfam" id="TIGR01444">
    <property type="entry name" value="fkbM_fam"/>
    <property type="match status" value="1"/>
</dbReference>
<dbReference type="SUPFAM" id="SSF53335">
    <property type="entry name" value="S-adenosyl-L-methionine-dependent methyltransferases"/>
    <property type="match status" value="1"/>
</dbReference>
<reference evidence="2 3" key="1">
    <citation type="submission" date="2016-10" db="EMBL/GenBank/DDBJ databases">
        <authorList>
            <person name="de Groot N.N."/>
        </authorList>
    </citation>
    <scope>NUCLEOTIDE SEQUENCE [LARGE SCALE GENOMIC DNA]</scope>
    <source>
        <strain evidence="2 3">AA1</strain>
    </source>
</reference>
<evidence type="ECO:0000313" key="3">
    <source>
        <dbReference type="Proteomes" id="UP000198870"/>
    </source>
</evidence>
<organism evidence="2 3">
    <name type="scientific">Desulfoluna spongiiphila</name>
    <dbReference type="NCBI Taxonomy" id="419481"/>
    <lineage>
        <taxon>Bacteria</taxon>
        <taxon>Pseudomonadati</taxon>
        <taxon>Thermodesulfobacteriota</taxon>
        <taxon>Desulfobacteria</taxon>
        <taxon>Desulfobacterales</taxon>
        <taxon>Desulfolunaceae</taxon>
        <taxon>Desulfoluna</taxon>
    </lineage>
</organism>
<dbReference type="Proteomes" id="UP000198870">
    <property type="component" value="Unassembled WGS sequence"/>
</dbReference>
<dbReference type="InterPro" id="IPR029063">
    <property type="entry name" value="SAM-dependent_MTases_sf"/>
</dbReference>
<dbReference type="Pfam" id="PF05050">
    <property type="entry name" value="Methyltransf_21"/>
    <property type="match status" value="1"/>
</dbReference>
<keyword evidence="2" id="KW-0489">Methyltransferase</keyword>
<dbReference type="AlphaFoldDB" id="A0A1G5FYT5"/>
<sequence>MMSFARKLRLCTKVALGKELLIKYDVICKKERFGSDYGGWDIVTANLNSNSVVYSFGVGEDASFDTALIEKYNLTVHAFDPTPKSIDWVKRQDFSDKFAMYNYGIAAFDGNVSFNPPENPEHVSHTILDRPSTSTEAITVPVKKLSTIMQELGHSHIDILKMDIEGAEYNVIKDICKSDIRPVQLLVEFHHRFEGVGIKETKKSINIIRSMGYQLFSVSATNEEYCFIQSTC</sequence>
<keyword evidence="2" id="KW-0808">Transferase</keyword>
<dbReference type="PANTHER" id="PTHR32026:SF10">
    <property type="entry name" value="METHYLTRANSFERASE-LIKE PROTEIN 24-RELATED"/>
    <property type="match status" value="1"/>
</dbReference>
<name>A0A1G5FYT5_9BACT</name>
<dbReference type="STRING" id="419481.SAMN05216233_10951"/>
<accession>A0A1G5FYT5</accession>
<dbReference type="Gene3D" id="3.40.50.150">
    <property type="entry name" value="Vaccinia Virus protein VP39"/>
    <property type="match status" value="1"/>
</dbReference>
<protein>
    <submittedName>
        <fullName evidence="2">Methyltransferase, FkbM family</fullName>
    </submittedName>
</protein>
<evidence type="ECO:0000313" key="2">
    <source>
        <dbReference type="EMBL" id="SCY43728.1"/>
    </source>
</evidence>
<proteinExistence type="predicted"/>
<dbReference type="OrthoDB" id="5329963at2"/>
<dbReference type="GO" id="GO:0032259">
    <property type="term" value="P:methylation"/>
    <property type="evidence" value="ECO:0007669"/>
    <property type="project" value="UniProtKB-KW"/>
</dbReference>
<dbReference type="PANTHER" id="PTHR32026">
    <property type="entry name" value="METHYLTRANSFERASE-LIKE PROTEIN 24"/>
    <property type="match status" value="1"/>
</dbReference>
<dbReference type="InterPro" id="IPR026913">
    <property type="entry name" value="METTL24"/>
</dbReference>
<evidence type="ECO:0000259" key="1">
    <source>
        <dbReference type="Pfam" id="PF05050"/>
    </source>
</evidence>
<dbReference type="EMBL" id="FMUX01000009">
    <property type="protein sequence ID" value="SCY43728.1"/>
    <property type="molecule type" value="Genomic_DNA"/>
</dbReference>
<dbReference type="RefSeq" id="WP_092211124.1">
    <property type="nucleotide sequence ID" value="NZ_FMUX01000009.1"/>
</dbReference>
<feature type="domain" description="Methyltransferase FkbM" evidence="1">
    <location>
        <begin position="74"/>
        <end position="215"/>
    </location>
</feature>
<keyword evidence="3" id="KW-1185">Reference proteome</keyword>
<gene>
    <name evidence="2" type="ORF">SAMN05216233_10951</name>
</gene>
<dbReference type="GO" id="GO:0008168">
    <property type="term" value="F:methyltransferase activity"/>
    <property type="evidence" value="ECO:0007669"/>
    <property type="project" value="UniProtKB-KW"/>
</dbReference>
<dbReference type="InterPro" id="IPR006342">
    <property type="entry name" value="FkbM_mtfrase"/>
</dbReference>